<evidence type="ECO:0000256" key="4">
    <source>
        <dbReference type="SAM" id="SignalP"/>
    </source>
</evidence>
<evidence type="ECO:0000256" key="1">
    <source>
        <dbReference type="ARBA" id="ARBA00022729"/>
    </source>
</evidence>
<proteinExistence type="inferred from homology"/>
<keyword evidence="1 4" id="KW-0732">Signal</keyword>
<dbReference type="SMART" id="SM00700">
    <property type="entry name" value="JHBP"/>
    <property type="match status" value="1"/>
</dbReference>
<dbReference type="GO" id="GO:0007623">
    <property type="term" value="P:circadian rhythm"/>
    <property type="evidence" value="ECO:0007669"/>
    <property type="project" value="UniProtKB-ARBA"/>
</dbReference>
<reference evidence="6" key="1">
    <citation type="submission" date="2025-08" db="UniProtKB">
        <authorList>
            <consortium name="RefSeq"/>
        </authorList>
    </citation>
    <scope>IDENTIFICATION</scope>
    <source>
        <tissue evidence="6">Gonads</tissue>
    </source>
</reference>
<dbReference type="Proteomes" id="UP000504635">
    <property type="component" value="Unplaced"/>
</dbReference>
<dbReference type="Gene3D" id="3.15.10.30">
    <property type="entry name" value="Haemolymph juvenile hormone binding protein"/>
    <property type="match status" value="1"/>
</dbReference>
<evidence type="ECO:0000256" key="2">
    <source>
        <dbReference type="ARBA" id="ARBA00023108"/>
    </source>
</evidence>
<gene>
    <name evidence="6" type="primary">LOC115891318</name>
</gene>
<evidence type="ECO:0000313" key="6">
    <source>
        <dbReference type="RefSeq" id="XP_030767625.1"/>
    </source>
</evidence>
<dbReference type="InterPro" id="IPR038606">
    <property type="entry name" value="To_sf"/>
</dbReference>
<dbReference type="Pfam" id="PF06585">
    <property type="entry name" value="JHBP"/>
    <property type="match status" value="1"/>
</dbReference>
<feature type="chain" id="PRO_5026890314" evidence="4">
    <location>
        <begin position="21"/>
        <end position="269"/>
    </location>
</feature>
<protein>
    <submittedName>
        <fullName evidence="6">Uncharacterized protein LOC115891318</fullName>
    </submittedName>
</protein>
<evidence type="ECO:0000313" key="5">
    <source>
        <dbReference type="Proteomes" id="UP000504635"/>
    </source>
</evidence>
<sequence>MDQCLIVCICFFFIYSSVLGKILDKQPDFVKTCLITKPRDEFINCSTHAVQILFNEIPKGNKDIELQVLDPLKVSVVKILQGGGGPVTVNASLTDVTILGFGNTKILFNSVDPETYDFYTKLHLPKLRIDGNYELLGRILLIPLRGKGTCWFDARDLNINVKSDVILEQRNGFHFFNVTKVHVKFSIDGLKLHMGNLFEGIKALEDSTNAYLNANWKPVAESLNPILSRTIEDIMIDILQKVFDNIPADFFLGDIIKNNKDREMKQKNN</sequence>
<evidence type="ECO:0000256" key="3">
    <source>
        <dbReference type="ARBA" id="ARBA00060902"/>
    </source>
</evidence>
<dbReference type="FunFam" id="3.15.10.30:FF:000001">
    <property type="entry name" value="Takeout-like protein 1"/>
    <property type="match status" value="1"/>
</dbReference>
<dbReference type="FunCoup" id="A0A6J2YXR4">
    <property type="interactions" value="79"/>
</dbReference>
<dbReference type="RefSeq" id="XP_030767625.1">
    <property type="nucleotide sequence ID" value="XM_030911765.1"/>
</dbReference>
<organism evidence="5 6">
    <name type="scientific">Sitophilus oryzae</name>
    <name type="common">Rice weevil</name>
    <name type="synonym">Curculio oryzae</name>
    <dbReference type="NCBI Taxonomy" id="7048"/>
    <lineage>
        <taxon>Eukaryota</taxon>
        <taxon>Metazoa</taxon>
        <taxon>Ecdysozoa</taxon>
        <taxon>Arthropoda</taxon>
        <taxon>Hexapoda</taxon>
        <taxon>Insecta</taxon>
        <taxon>Pterygota</taxon>
        <taxon>Neoptera</taxon>
        <taxon>Endopterygota</taxon>
        <taxon>Coleoptera</taxon>
        <taxon>Polyphaga</taxon>
        <taxon>Cucujiformia</taxon>
        <taxon>Curculionidae</taxon>
        <taxon>Dryophthorinae</taxon>
        <taxon>Sitophilus</taxon>
    </lineage>
</organism>
<dbReference type="OrthoDB" id="8175281at2759"/>
<feature type="signal peptide" evidence="4">
    <location>
        <begin position="1"/>
        <end position="20"/>
    </location>
</feature>
<name>A0A6J2YXR4_SITOR</name>
<dbReference type="PANTHER" id="PTHR11008:SF25">
    <property type="entry name" value="IP09473P-RELATED"/>
    <property type="match status" value="1"/>
</dbReference>
<dbReference type="AlphaFoldDB" id="A0A6J2YXR4"/>
<dbReference type="GeneID" id="115891318"/>
<keyword evidence="2" id="KW-0090">Biological rhythms</keyword>
<dbReference type="GO" id="GO:0005615">
    <property type="term" value="C:extracellular space"/>
    <property type="evidence" value="ECO:0007669"/>
    <property type="project" value="TreeGrafter"/>
</dbReference>
<accession>A0A6J2YXR4</accession>
<comment type="similarity">
    <text evidence="3">Belongs to the TO family.</text>
</comment>
<dbReference type="KEGG" id="soy:115891318"/>
<dbReference type="InterPro" id="IPR010562">
    <property type="entry name" value="Haemolymph_juvenile_hormone-bd"/>
</dbReference>
<dbReference type="PANTHER" id="PTHR11008">
    <property type="entry name" value="PROTEIN TAKEOUT-LIKE PROTEIN"/>
    <property type="match status" value="1"/>
</dbReference>
<dbReference type="InParanoid" id="A0A6J2YXR4"/>
<keyword evidence="5" id="KW-1185">Reference proteome</keyword>